<evidence type="ECO:0000256" key="1">
    <source>
        <dbReference type="ARBA" id="ARBA00001561"/>
    </source>
</evidence>
<dbReference type="EC" id="3.5.1.28" evidence="2"/>
<evidence type="ECO:0000256" key="3">
    <source>
        <dbReference type="ARBA" id="ARBA00022801"/>
    </source>
</evidence>
<dbReference type="EMBL" id="QKZL01000001">
    <property type="protein sequence ID" value="PZX19726.1"/>
    <property type="molecule type" value="Genomic_DNA"/>
</dbReference>
<dbReference type="SMART" id="SM00644">
    <property type="entry name" value="Ami_2"/>
    <property type="match status" value="1"/>
</dbReference>
<protein>
    <recommendedName>
        <fullName evidence="2">N-acetylmuramoyl-L-alanine amidase</fullName>
        <ecNumber evidence="2">3.5.1.28</ecNumber>
    </recommendedName>
</protein>
<dbReference type="Pfam" id="PF01510">
    <property type="entry name" value="Amidase_2"/>
    <property type="match status" value="1"/>
</dbReference>
<dbReference type="AlphaFoldDB" id="A0A2W7P2R9"/>
<feature type="domain" description="N-acetylmuramoyl-L-alanine amidase" evidence="5">
    <location>
        <begin position="1"/>
        <end position="123"/>
    </location>
</feature>
<sequence>MPDLVVIHYTAMETAEAALARLCDPCAEVSAHWLIDERGVLVRLVAEPDRAWHAGAGAWGGVTDVNSRSIGIELANRAGTPFPAPQMASLEQLLDGIMARWDVPPERVIGHSDCAPGRKIDPGPKFDWARLAFGGRAISVPLRGGGDAGDCAAFVAAMRVAGYTGSDDPALLLAALRLRHRPWAGGPRDGTDMALARDLARRFPVDRTRPGP</sequence>
<dbReference type="InterPro" id="IPR002502">
    <property type="entry name" value="Amidase_domain"/>
</dbReference>
<dbReference type="Proteomes" id="UP000248916">
    <property type="component" value="Unassembled WGS sequence"/>
</dbReference>
<accession>A0A2W7P2R9</accession>
<evidence type="ECO:0000256" key="4">
    <source>
        <dbReference type="ARBA" id="ARBA00023316"/>
    </source>
</evidence>
<dbReference type="CDD" id="cd06583">
    <property type="entry name" value="PGRP"/>
    <property type="match status" value="1"/>
</dbReference>
<reference evidence="6 7" key="1">
    <citation type="submission" date="2018-06" db="EMBL/GenBank/DDBJ databases">
        <title>Genomic Encyclopedia of Archaeal and Bacterial Type Strains, Phase II (KMG-II): from individual species to whole genera.</title>
        <authorList>
            <person name="Goeker M."/>
        </authorList>
    </citation>
    <scope>NUCLEOTIDE SEQUENCE [LARGE SCALE GENOMIC DNA]</scope>
    <source>
        <strain evidence="6 7">DSM 22009</strain>
    </source>
</reference>
<keyword evidence="7" id="KW-1185">Reference proteome</keyword>
<dbReference type="GO" id="GO:0019867">
    <property type="term" value="C:outer membrane"/>
    <property type="evidence" value="ECO:0007669"/>
    <property type="project" value="TreeGrafter"/>
</dbReference>
<gene>
    <name evidence="6" type="ORF">LX81_00183</name>
</gene>
<evidence type="ECO:0000313" key="7">
    <source>
        <dbReference type="Proteomes" id="UP000248916"/>
    </source>
</evidence>
<dbReference type="GO" id="GO:0008745">
    <property type="term" value="F:N-acetylmuramoyl-L-alanine amidase activity"/>
    <property type="evidence" value="ECO:0007669"/>
    <property type="project" value="UniProtKB-EC"/>
</dbReference>
<evidence type="ECO:0000313" key="6">
    <source>
        <dbReference type="EMBL" id="PZX19726.1"/>
    </source>
</evidence>
<dbReference type="GO" id="GO:0009254">
    <property type="term" value="P:peptidoglycan turnover"/>
    <property type="evidence" value="ECO:0007669"/>
    <property type="project" value="TreeGrafter"/>
</dbReference>
<organism evidence="6 7">
    <name type="scientific">Palleronia aestuarii</name>
    <dbReference type="NCBI Taxonomy" id="568105"/>
    <lineage>
        <taxon>Bacteria</taxon>
        <taxon>Pseudomonadati</taxon>
        <taxon>Pseudomonadota</taxon>
        <taxon>Alphaproteobacteria</taxon>
        <taxon>Rhodobacterales</taxon>
        <taxon>Roseobacteraceae</taxon>
        <taxon>Palleronia</taxon>
    </lineage>
</organism>
<keyword evidence="3" id="KW-0378">Hydrolase</keyword>
<dbReference type="InterPro" id="IPR051206">
    <property type="entry name" value="NAMLAA_amidase_2"/>
</dbReference>
<dbReference type="InterPro" id="IPR036505">
    <property type="entry name" value="Amidase/PGRP_sf"/>
</dbReference>
<dbReference type="PANTHER" id="PTHR30417">
    <property type="entry name" value="N-ACETYLMURAMOYL-L-ALANINE AMIDASE AMID"/>
    <property type="match status" value="1"/>
</dbReference>
<keyword evidence="4" id="KW-0961">Cell wall biogenesis/degradation</keyword>
<dbReference type="GO" id="GO:0071555">
    <property type="term" value="P:cell wall organization"/>
    <property type="evidence" value="ECO:0007669"/>
    <property type="project" value="UniProtKB-KW"/>
</dbReference>
<comment type="caution">
    <text evidence="6">The sequence shown here is derived from an EMBL/GenBank/DDBJ whole genome shotgun (WGS) entry which is preliminary data.</text>
</comment>
<name>A0A2W7P2R9_9RHOB</name>
<evidence type="ECO:0000259" key="5">
    <source>
        <dbReference type="SMART" id="SM00644"/>
    </source>
</evidence>
<proteinExistence type="predicted"/>
<dbReference type="GO" id="GO:0009253">
    <property type="term" value="P:peptidoglycan catabolic process"/>
    <property type="evidence" value="ECO:0007669"/>
    <property type="project" value="InterPro"/>
</dbReference>
<evidence type="ECO:0000256" key="2">
    <source>
        <dbReference type="ARBA" id="ARBA00011901"/>
    </source>
</evidence>
<dbReference type="SUPFAM" id="SSF55846">
    <property type="entry name" value="N-acetylmuramoyl-L-alanine amidase-like"/>
    <property type="match status" value="1"/>
</dbReference>
<comment type="catalytic activity">
    <reaction evidence="1">
        <text>Hydrolyzes the link between N-acetylmuramoyl residues and L-amino acid residues in certain cell-wall glycopeptides.</text>
        <dbReference type="EC" id="3.5.1.28"/>
    </reaction>
</comment>
<dbReference type="PANTHER" id="PTHR30417:SF1">
    <property type="entry name" value="N-ACETYLMURAMOYL-L-ALANINE AMIDASE AMID"/>
    <property type="match status" value="1"/>
</dbReference>
<dbReference type="Gene3D" id="3.40.80.10">
    <property type="entry name" value="Peptidoglycan recognition protein-like"/>
    <property type="match status" value="1"/>
</dbReference>